<dbReference type="GeneID" id="93015090"/>
<name>A0AAI8H7J9_BRUSS</name>
<evidence type="ECO:0000313" key="2">
    <source>
        <dbReference type="Proteomes" id="UP000230889"/>
    </source>
</evidence>
<dbReference type="AlphaFoldDB" id="A0AAI8H7J9"/>
<sequence length="96" mass="11022">MVLEIEAACFFVKEDCRSGWRFLRGTAGFPACFGLWRNAHSTLSGGLQHVVQAMWAIMIAKGFNLHKNVCPWLIRHEIMMRQFVLLKRGDRMGRLG</sequence>
<dbReference type="EMBL" id="CP024421">
    <property type="protein sequence ID" value="ATQ53310.1"/>
    <property type="molecule type" value="Genomic_DNA"/>
</dbReference>
<organism evidence="1 2">
    <name type="scientific">Brucella suis</name>
    <dbReference type="NCBI Taxonomy" id="29461"/>
    <lineage>
        <taxon>Bacteria</taxon>
        <taxon>Pseudomonadati</taxon>
        <taxon>Pseudomonadota</taxon>
        <taxon>Alphaproteobacteria</taxon>
        <taxon>Hyphomicrobiales</taxon>
        <taxon>Brucellaceae</taxon>
        <taxon>Brucella/Ochrobactrum group</taxon>
        <taxon>Brucella</taxon>
    </lineage>
</organism>
<evidence type="ECO:0000313" key="1">
    <source>
        <dbReference type="EMBL" id="ATQ53310.1"/>
    </source>
</evidence>
<dbReference type="Proteomes" id="UP000230889">
    <property type="component" value="Chromosome 2"/>
</dbReference>
<proteinExistence type="predicted"/>
<gene>
    <name evidence="1" type="ORF">CS875_11470</name>
</gene>
<protein>
    <submittedName>
        <fullName evidence="1">Uncharacterized protein</fullName>
    </submittedName>
</protein>
<dbReference type="RefSeq" id="WP_002966385.1">
    <property type="nucleotide sequence ID" value="NZ_CP008756.1"/>
</dbReference>
<reference evidence="1 2" key="1">
    <citation type="submission" date="2017-10" db="EMBL/GenBank/DDBJ databases">
        <title>First isolation and characterization of Brucella suis from yak.</title>
        <authorList>
            <person name="Yang X."/>
            <person name="Wang N."/>
            <person name="Cao X."/>
            <person name="Bie P."/>
            <person name="Wang J."/>
            <person name="Lyu Y."/>
            <person name="Wu Q."/>
        </authorList>
    </citation>
    <scope>NUCLEOTIDE SEQUENCE [LARGE SCALE GENOMIC DNA]</scope>
    <source>
        <strain evidence="1 2">QH05</strain>
    </source>
</reference>
<accession>A0AAI8H7J9</accession>